<comment type="caution">
    <text evidence="2">The sequence shown here is derived from an EMBL/GenBank/DDBJ whole genome shotgun (WGS) entry which is preliminary data.</text>
</comment>
<dbReference type="CDD" id="cd00761">
    <property type="entry name" value="Glyco_tranf_GTA_type"/>
    <property type="match status" value="1"/>
</dbReference>
<dbReference type="Pfam" id="PF00535">
    <property type="entry name" value="Glycos_transf_2"/>
    <property type="match status" value="1"/>
</dbReference>
<dbReference type="EMBL" id="NGPL01000039">
    <property type="protein sequence ID" value="OYS68687.1"/>
    <property type="molecule type" value="Genomic_DNA"/>
</dbReference>
<protein>
    <recommendedName>
        <fullName evidence="1">Glycosyltransferase 2-like domain-containing protein</fullName>
    </recommendedName>
</protein>
<name>A0A256SPC1_LIMRT</name>
<accession>A0A256SPC1</accession>
<reference evidence="2 3" key="2">
    <citation type="submission" date="2017-09" db="EMBL/GenBank/DDBJ databases">
        <title>Tripartite evolution among Lactobacillus johnsonii, Lactobacillus taiwanensis, Lactobacillus reuteri and their rodent host.</title>
        <authorList>
            <person name="Wang T."/>
            <person name="Knowles S."/>
            <person name="Cheng C."/>
        </authorList>
    </citation>
    <scope>NUCLEOTIDE SEQUENCE [LARGE SCALE GENOMIC DNA]</scope>
    <source>
        <strain evidence="2 3">114h</strain>
    </source>
</reference>
<evidence type="ECO:0000313" key="3">
    <source>
        <dbReference type="Proteomes" id="UP000215747"/>
    </source>
</evidence>
<evidence type="ECO:0000313" key="2">
    <source>
        <dbReference type="EMBL" id="OYS68687.1"/>
    </source>
</evidence>
<dbReference type="GO" id="GO:0016758">
    <property type="term" value="F:hexosyltransferase activity"/>
    <property type="evidence" value="ECO:0007669"/>
    <property type="project" value="UniProtKB-ARBA"/>
</dbReference>
<evidence type="ECO:0000259" key="1">
    <source>
        <dbReference type="Pfam" id="PF00535"/>
    </source>
</evidence>
<dbReference type="PANTHER" id="PTHR22916">
    <property type="entry name" value="GLYCOSYLTRANSFERASE"/>
    <property type="match status" value="1"/>
</dbReference>
<proteinExistence type="predicted"/>
<dbReference type="Gene3D" id="3.90.550.10">
    <property type="entry name" value="Spore Coat Polysaccharide Biosynthesis Protein SpsA, Chain A"/>
    <property type="match status" value="1"/>
</dbReference>
<dbReference type="InterPro" id="IPR001173">
    <property type="entry name" value="Glyco_trans_2-like"/>
</dbReference>
<organism evidence="2 3">
    <name type="scientific">Limosilactobacillus reuteri</name>
    <name type="common">Lactobacillus reuteri</name>
    <dbReference type="NCBI Taxonomy" id="1598"/>
    <lineage>
        <taxon>Bacteria</taxon>
        <taxon>Bacillati</taxon>
        <taxon>Bacillota</taxon>
        <taxon>Bacilli</taxon>
        <taxon>Lactobacillales</taxon>
        <taxon>Lactobacillaceae</taxon>
        <taxon>Limosilactobacillus</taxon>
    </lineage>
</organism>
<feature type="domain" description="Glycosyltransferase 2-like" evidence="1">
    <location>
        <begin position="70"/>
        <end position="199"/>
    </location>
</feature>
<reference evidence="3" key="1">
    <citation type="submission" date="2017-05" db="EMBL/GenBank/DDBJ databases">
        <authorList>
            <person name="Lin X.B."/>
            <person name="Stothard P."/>
            <person name="Tasseva G."/>
            <person name="Walter J."/>
        </authorList>
    </citation>
    <scope>NUCLEOTIDE SEQUENCE [LARGE SCALE GENOMIC DNA]</scope>
    <source>
        <strain evidence="3">114h</strain>
    </source>
</reference>
<dbReference type="Proteomes" id="UP000215747">
    <property type="component" value="Unassembled WGS sequence"/>
</dbReference>
<dbReference type="AlphaFoldDB" id="A0A256SPC1"/>
<dbReference type="PANTHER" id="PTHR22916:SF3">
    <property type="entry name" value="UDP-GLCNAC:BETAGAL BETA-1,3-N-ACETYLGLUCOSAMINYLTRANSFERASE-LIKE PROTEIN 1"/>
    <property type="match status" value="1"/>
</dbReference>
<dbReference type="SUPFAM" id="SSF53448">
    <property type="entry name" value="Nucleotide-diphospho-sugar transferases"/>
    <property type="match status" value="1"/>
</dbReference>
<gene>
    <name evidence="2" type="ORF">CBF96_06635</name>
</gene>
<sequence>MYRKRIKLNHLLRKLHVPPKKRVGLLKLGIPQQTVKYNKALAKLNAISPFPTGTSVGTHTFKAEKFDLAIIVVTYNNQDYIDKCISSLVEQQTKYTFSIIVVNDGSTDHTATMLANWAKRFSNIQVINCPHGGVARARNIGLNASNARYISFVDADDYVEKDYVESLMNPASKYNADIVEGSYQTINDAERFVNETDLKANAFQALHGYPWGKVYRRSLFENVKFPEDFWFEDTMGIYRIWPNARKIITISNIIYNYRINEKGITRSAFSNVKALDSLYITICLLEDCRKTKSLLNDELYTFTLQQMVTNYIRIHSFKNEDLVAAFSIMARLIDDYFPASKFKCLDDESLIIEKALRTKDYSLFIAVSLTKQ</sequence>
<dbReference type="InterPro" id="IPR029044">
    <property type="entry name" value="Nucleotide-diphossugar_trans"/>
</dbReference>